<comment type="caution">
    <text evidence="1">The sequence shown here is derived from an EMBL/GenBank/DDBJ whole genome shotgun (WGS) entry which is preliminary data.</text>
</comment>
<protein>
    <recommendedName>
        <fullName evidence="3">Protein kinase domain-containing protein</fullName>
    </recommendedName>
</protein>
<organism evidence="1 2">
    <name type="scientific">Mycena sanguinolenta</name>
    <dbReference type="NCBI Taxonomy" id="230812"/>
    <lineage>
        <taxon>Eukaryota</taxon>
        <taxon>Fungi</taxon>
        <taxon>Dikarya</taxon>
        <taxon>Basidiomycota</taxon>
        <taxon>Agaricomycotina</taxon>
        <taxon>Agaricomycetes</taxon>
        <taxon>Agaricomycetidae</taxon>
        <taxon>Agaricales</taxon>
        <taxon>Marasmiineae</taxon>
        <taxon>Mycenaceae</taxon>
        <taxon>Mycena</taxon>
    </lineage>
</organism>
<proteinExistence type="predicted"/>
<dbReference type="AlphaFoldDB" id="A0A8H6X9R8"/>
<dbReference type="EMBL" id="JACAZH010000035">
    <property type="protein sequence ID" value="KAF7337263.1"/>
    <property type="molecule type" value="Genomic_DNA"/>
</dbReference>
<sequence>MDLQPHFEPEPTVVSTVNNAGSTAYAGVFFPQATGFNIHGGVFTSNVTNNVYNPPPEQPSGDINLIKEFKEMRSNPQSSVVGRQISRATVRRVYKAKIEGRESGHMTVTMYEGDGAEQAWNQDRAKYEAIRHPNIMQLYGLVSTQRLYAMIFHDELIPFAQFLHRFQHSPILWTYIIGYCPVIHQEYGIRGKKLMSPNVPYLSLPFAGCDQLYFRCIPEALVLDSNAFSEFLHISSLTSSQRHNKRAVWIRPLTGGLCVDLGEGMLGTGFIPPLAWDTDVLRVENVSLDASDSEDPGFSVVKFLRNISLDRGFSYRILNLEPGYDSRRIRIPKLELRLSLWSDEVQMAWLAQANHIFAELQEREHAENYVCVYNVAFMLQIADRRNIPEGYLFVCPPQDFRTGIGPCAHLCQWPDCPAYWSLDPSGADHLSTEDARVLGFPAIHIETMIFGKSWHRSVYEGLRRLHEGKGFDPDSGEVARRLGYPLYEVLSDRVPFAAHKFKFPWCDFKDPELCRELGHYL</sequence>
<evidence type="ECO:0008006" key="3">
    <source>
        <dbReference type="Google" id="ProtNLM"/>
    </source>
</evidence>
<reference evidence="1" key="1">
    <citation type="submission" date="2020-05" db="EMBL/GenBank/DDBJ databases">
        <title>Mycena genomes resolve the evolution of fungal bioluminescence.</title>
        <authorList>
            <person name="Tsai I.J."/>
        </authorList>
    </citation>
    <scope>NUCLEOTIDE SEQUENCE</scope>
    <source>
        <strain evidence="1">160909Yilan</strain>
    </source>
</reference>
<dbReference type="Proteomes" id="UP000623467">
    <property type="component" value="Unassembled WGS sequence"/>
</dbReference>
<keyword evidence="2" id="KW-1185">Reference proteome</keyword>
<name>A0A8H6X9R8_9AGAR</name>
<evidence type="ECO:0000313" key="2">
    <source>
        <dbReference type="Proteomes" id="UP000623467"/>
    </source>
</evidence>
<gene>
    <name evidence="1" type="ORF">MSAN_02278800</name>
</gene>
<evidence type="ECO:0000313" key="1">
    <source>
        <dbReference type="EMBL" id="KAF7337263.1"/>
    </source>
</evidence>
<accession>A0A8H6X9R8</accession>